<keyword evidence="11" id="KW-1185">Reference proteome</keyword>
<comment type="similarity">
    <text evidence="3 10">Belongs to the nonaspanin (TM9SF) (TC 9.A.2) family.</text>
</comment>
<evidence type="ECO:0000256" key="9">
    <source>
        <dbReference type="ARBA" id="ARBA00023136"/>
    </source>
</evidence>
<reference evidence="12" key="1">
    <citation type="submission" date="2025-08" db="UniProtKB">
        <authorList>
            <consortium name="RefSeq"/>
        </authorList>
    </citation>
    <scope>IDENTIFICATION</scope>
    <source>
        <strain evidence="12">OHB3-1</strain>
    </source>
</reference>
<dbReference type="PANTHER" id="PTHR10766:SF119">
    <property type="entry name" value="TRANSMEMBRANE 9 SUPERFAMILY MEMBER 5"/>
    <property type="match status" value="1"/>
</dbReference>
<sequence length="382" mass="43851">MAPIRKLIYFALVLVLSLPLIFSERFLKATDRTRYDSLPKHCGYEYGERIPLFVNTVFVAHDQRCEAQAYFSLPFCPPGEKIPKRKTSLNDILAGDCITNTRYELKFGVSQSEGFLCKKKLTEDDLIKFKSHIGGKSEYKMYFDNYWLKSKVGEAVEEKGIGQKFYLFNHIEFNVDFMDNRVMGINIVNSLDSSVDITHVTETEVEFSYSVIWNDIKLKNNSNYYTSRNKTAADQKTSWLKEEYTHLVFSSFWLWTAITFWWIALLLAVASPYVFPYLIKNRHLHQGIRRMNNRTASKCHCPMFTSVLGAILNVGLQHLFISVVRGGSAALYMFVYGVYFISKIRSESYMELVPVLVLGTVGFGGSQLAVISYVLGILKNRS</sequence>
<dbReference type="RefSeq" id="XP_022132718.1">
    <property type="nucleotide sequence ID" value="XM_022277026.1"/>
</dbReference>
<evidence type="ECO:0000256" key="6">
    <source>
        <dbReference type="ARBA" id="ARBA00022753"/>
    </source>
</evidence>
<dbReference type="GO" id="GO:0000139">
    <property type="term" value="C:Golgi membrane"/>
    <property type="evidence" value="ECO:0007669"/>
    <property type="project" value="UniProtKB-SubCell"/>
</dbReference>
<evidence type="ECO:0000256" key="2">
    <source>
        <dbReference type="ARBA" id="ARBA00004653"/>
    </source>
</evidence>
<dbReference type="GO" id="GO:0010008">
    <property type="term" value="C:endosome membrane"/>
    <property type="evidence" value="ECO:0007669"/>
    <property type="project" value="UniProtKB-SubCell"/>
</dbReference>
<comment type="subcellular location">
    <subcellularLocation>
        <location evidence="1">Endosome membrane</location>
        <topology evidence="1">Multi-pass membrane protein</topology>
    </subcellularLocation>
    <subcellularLocation>
        <location evidence="2">Golgi apparatus membrane</location>
        <topology evidence="2">Multi-pass membrane protein</topology>
    </subcellularLocation>
</comment>
<keyword evidence="8" id="KW-0333">Golgi apparatus</keyword>
<dbReference type="InterPro" id="IPR004240">
    <property type="entry name" value="EMP70"/>
</dbReference>
<dbReference type="GeneID" id="111005514"/>
<feature type="chain" id="PRO_5027154598" description="Transmembrane 9 superfamily member" evidence="10">
    <location>
        <begin position="24"/>
        <end position="382"/>
    </location>
</feature>
<gene>
    <name evidence="12" type="primary">LOC111005514</name>
</gene>
<name>A0A6J1BX39_MOMCH</name>
<evidence type="ECO:0000256" key="3">
    <source>
        <dbReference type="ARBA" id="ARBA00005227"/>
    </source>
</evidence>
<keyword evidence="4 10" id="KW-0812">Transmembrane</keyword>
<dbReference type="OrthoDB" id="1603782at2759"/>
<feature type="signal peptide" evidence="10">
    <location>
        <begin position="1"/>
        <end position="23"/>
    </location>
</feature>
<feature type="transmembrane region" description="Helical" evidence="10">
    <location>
        <begin position="322"/>
        <end position="341"/>
    </location>
</feature>
<evidence type="ECO:0000256" key="7">
    <source>
        <dbReference type="ARBA" id="ARBA00022989"/>
    </source>
</evidence>
<evidence type="ECO:0000256" key="5">
    <source>
        <dbReference type="ARBA" id="ARBA00022729"/>
    </source>
</evidence>
<comment type="caution">
    <text evidence="10">Lacks conserved residue(s) required for the propagation of feature annotation.</text>
</comment>
<feature type="transmembrane region" description="Helical" evidence="10">
    <location>
        <begin position="353"/>
        <end position="378"/>
    </location>
</feature>
<dbReference type="Proteomes" id="UP000504603">
    <property type="component" value="Unplaced"/>
</dbReference>
<accession>A0A6J1BX39</accession>
<evidence type="ECO:0000256" key="1">
    <source>
        <dbReference type="ARBA" id="ARBA00004337"/>
    </source>
</evidence>
<protein>
    <recommendedName>
        <fullName evidence="10">Transmembrane 9 superfamily member</fullName>
    </recommendedName>
</protein>
<feature type="transmembrane region" description="Helical" evidence="10">
    <location>
        <begin position="252"/>
        <end position="278"/>
    </location>
</feature>
<keyword evidence="5 10" id="KW-0732">Signal</keyword>
<evidence type="ECO:0000313" key="11">
    <source>
        <dbReference type="Proteomes" id="UP000504603"/>
    </source>
</evidence>
<evidence type="ECO:0000256" key="8">
    <source>
        <dbReference type="ARBA" id="ARBA00023034"/>
    </source>
</evidence>
<organism evidence="11 12">
    <name type="scientific">Momordica charantia</name>
    <name type="common">Bitter gourd</name>
    <name type="synonym">Balsam pear</name>
    <dbReference type="NCBI Taxonomy" id="3673"/>
    <lineage>
        <taxon>Eukaryota</taxon>
        <taxon>Viridiplantae</taxon>
        <taxon>Streptophyta</taxon>
        <taxon>Embryophyta</taxon>
        <taxon>Tracheophyta</taxon>
        <taxon>Spermatophyta</taxon>
        <taxon>Magnoliopsida</taxon>
        <taxon>eudicotyledons</taxon>
        <taxon>Gunneridae</taxon>
        <taxon>Pentapetalae</taxon>
        <taxon>rosids</taxon>
        <taxon>fabids</taxon>
        <taxon>Cucurbitales</taxon>
        <taxon>Cucurbitaceae</taxon>
        <taxon>Momordiceae</taxon>
        <taxon>Momordica</taxon>
    </lineage>
</organism>
<evidence type="ECO:0000256" key="10">
    <source>
        <dbReference type="RuleBase" id="RU363079"/>
    </source>
</evidence>
<dbReference type="PANTHER" id="PTHR10766">
    <property type="entry name" value="TRANSMEMBRANE 9 SUPERFAMILY PROTEIN"/>
    <property type="match status" value="1"/>
</dbReference>
<dbReference type="AlphaFoldDB" id="A0A6J1BX39"/>
<keyword evidence="6" id="KW-0967">Endosome</keyword>
<dbReference type="KEGG" id="mcha:111005514"/>
<dbReference type="GO" id="GO:0072657">
    <property type="term" value="P:protein localization to membrane"/>
    <property type="evidence" value="ECO:0007669"/>
    <property type="project" value="TreeGrafter"/>
</dbReference>
<keyword evidence="9 10" id="KW-0472">Membrane</keyword>
<keyword evidence="7 10" id="KW-1133">Transmembrane helix</keyword>
<proteinExistence type="inferred from homology"/>
<feature type="transmembrane region" description="Helical" evidence="10">
    <location>
        <begin position="299"/>
        <end position="316"/>
    </location>
</feature>
<evidence type="ECO:0000256" key="4">
    <source>
        <dbReference type="ARBA" id="ARBA00022692"/>
    </source>
</evidence>
<evidence type="ECO:0000313" key="12">
    <source>
        <dbReference type="RefSeq" id="XP_022132718.1"/>
    </source>
</evidence>
<dbReference type="Pfam" id="PF02990">
    <property type="entry name" value="EMP70"/>
    <property type="match status" value="1"/>
</dbReference>